<dbReference type="EMBL" id="DUIH01000002">
    <property type="protein sequence ID" value="HIH69043.1"/>
    <property type="molecule type" value="Genomic_DNA"/>
</dbReference>
<reference evidence="13" key="1">
    <citation type="journal article" date="2020" name="bioRxiv">
        <title>A rank-normalized archaeal taxonomy based on genome phylogeny resolves widespread incomplete and uneven classifications.</title>
        <authorList>
            <person name="Rinke C."/>
            <person name="Chuvochina M."/>
            <person name="Mussig A.J."/>
            <person name="Chaumeil P.-A."/>
            <person name="Waite D.W."/>
            <person name="Whitman W.B."/>
            <person name="Parks D.H."/>
            <person name="Hugenholtz P."/>
        </authorList>
    </citation>
    <scope>NUCLEOTIDE SEQUENCE</scope>
    <source>
        <strain evidence="13">UBA12518</strain>
    </source>
</reference>
<dbReference type="Gene3D" id="1.10.510.10">
    <property type="entry name" value="Transferase(Phosphotransferase) domain 1"/>
    <property type="match status" value="1"/>
</dbReference>
<accession>A0A832RRZ1</accession>
<evidence type="ECO:0000256" key="4">
    <source>
        <dbReference type="ARBA" id="ARBA00022679"/>
    </source>
</evidence>
<keyword evidence="8" id="KW-0067">ATP-binding</keyword>
<evidence type="ECO:0000313" key="14">
    <source>
        <dbReference type="Proteomes" id="UP000600363"/>
    </source>
</evidence>
<dbReference type="EC" id="2.7.11.1" evidence="2"/>
<organism evidence="13 14">
    <name type="scientific">Methermicoccus shengliensis</name>
    <dbReference type="NCBI Taxonomy" id="660064"/>
    <lineage>
        <taxon>Archaea</taxon>
        <taxon>Methanobacteriati</taxon>
        <taxon>Methanobacteriota</taxon>
        <taxon>Stenosarchaea group</taxon>
        <taxon>Methanomicrobia</taxon>
        <taxon>Methanosarcinales</taxon>
        <taxon>Methermicoccaceae</taxon>
        <taxon>Methermicoccus</taxon>
    </lineage>
</organism>
<evidence type="ECO:0000313" key="13">
    <source>
        <dbReference type="EMBL" id="HIH69043.1"/>
    </source>
</evidence>
<gene>
    <name evidence="13" type="ORF">HA299_00225</name>
</gene>
<dbReference type="InterPro" id="IPR051272">
    <property type="entry name" value="RIO-type_Ser/Thr_kinase"/>
</dbReference>
<evidence type="ECO:0000256" key="6">
    <source>
        <dbReference type="ARBA" id="ARBA00022741"/>
    </source>
</evidence>
<dbReference type="InterPro" id="IPR000719">
    <property type="entry name" value="Prot_kinase_dom"/>
</dbReference>
<comment type="catalytic activity">
    <reaction evidence="10">
        <text>L-threonyl-[protein] + ATP = O-phospho-L-threonyl-[protein] + ADP + H(+)</text>
        <dbReference type="Rhea" id="RHEA:46608"/>
        <dbReference type="Rhea" id="RHEA-COMP:11060"/>
        <dbReference type="Rhea" id="RHEA-COMP:11605"/>
        <dbReference type="ChEBI" id="CHEBI:15378"/>
        <dbReference type="ChEBI" id="CHEBI:30013"/>
        <dbReference type="ChEBI" id="CHEBI:30616"/>
        <dbReference type="ChEBI" id="CHEBI:61977"/>
        <dbReference type="ChEBI" id="CHEBI:456216"/>
        <dbReference type="EC" id="2.7.11.1"/>
    </reaction>
</comment>
<comment type="catalytic activity">
    <reaction evidence="11">
        <text>L-seryl-[protein] + ATP = O-phospho-L-seryl-[protein] + ADP + H(+)</text>
        <dbReference type="Rhea" id="RHEA:17989"/>
        <dbReference type="Rhea" id="RHEA-COMP:9863"/>
        <dbReference type="Rhea" id="RHEA-COMP:11604"/>
        <dbReference type="ChEBI" id="CHEBI:15378"/>
        <dbReference type="ChEBI" id="CHEBI:29999"/>
        <dbReference type="ChEBI" id="CHEBI:30616"/>
        <dbReference type="ChEBI" id="CHEBI:83421"/>
        <dbReference type="ChEBI" id="CHEBI:456216"/>
        <dbReference type="EC" id="2.7.11.1"/>
    </reaction>
</comment>
<keyword evidence="6" id="KW-0547">Nucleotide-binding</keyword>
<evidence type="ECO:0000256" key="8">
    <source>
        <dbReference type="ARBA" id="ARBA00022840"/>
    </source>
</evidence>
<dbReference type="GO" id="GO:0005524">
    <property type="term" value="F:ATP binding"/>
    <property type="evidence" value="ECO:0007669"/>
    <property type="project" value="UniProtKB-KW"/>
</dbReference>
<dbReference type="GO" id="GO:0004674">
    <property type="term" value="F:protein serine/threonine kinase activity"/>
    <property type="evidence" value="ECO:0007669"/>
    <property type="project" value="UniProtKB-KW"/>
</dbReference>
<feature type="domain" description="Protein kinase" evidence="12">
    <location>
        <begin position="58"/>
        <end position="266"/>
    </location>
</feature>
<dbReference type="AlphaFoldDB" id="A0A832RRZ1"/>
<evidence type="ECO:0000256" key="1">
    <source>
        <dbReference type="ARBA" id="ARBA00009196"/>
    </source>
</evidence>
<dbReference type="GO" id="GO:0046872">
    <property type="term" value="F:metal ion binding"/>
    <property type="evidence" value="ECO:0007669"/>
    <property type="project" value="UniProtKB-KW"/>
</dbReference>
<comment type="similarity">
    <text evidence="1">Belongs to the protein kinase superfamily. RIO-type Ser/Thr kinase family.</text>
</comment>
<keyword evidence="3" id="KW-0723">Serine/threonine-protein kinase</keyword>
<dbReference type="SUPFAM" id="SSF56112">
    <property type="entry name" value="Protein kinase-like (PK-like)"/>
    <property type="match status" value="1"/>
</dbReference>
<dbReference type="InterPro" id="IPR000687">
    <property type="entry name" value="RIO_kinase"/>
</dbReference>
<dbReference type="PROSITE" id="PS00109">
    <property type="entry name" value="PROTEIN_KINASE_TYR"/>
    <property type="match status" value="1"/>
</dbReference>
<evidence type="ECO:0000256" key="11">
    <source>
        <dbReference type="ARBA" id="ARBA00048679"/>
    </source>
</evidence>
<evidence type="ECO:0000256" key="5">
    <source>
        <dbReference type="ARBA" id="ARBA00022723"/>
    </source>
</evidence>
<dbReference type="PROSITE" id="PS50011">
    <property type="entry name" value="PROTEIN_KINASE_DOM"/>
    <property type="match status" value="1"/>
</dbReference>
<dbReference type="InterPro" id="IPR011009">
    <property type="entry name" value="Kinase-like_dom_sf"/>
</dbReference>
<keyword evidence="5" id="KW-0479">Metal-binding</keyword>
<comment type="caution">
    <text evidence="13">The sequence shown here is derived from an EMBL/GenBank/DDBJ whole genome shotgun (WGS) entry which is preliminary data.</text>
</comment>
<evidence type="ECO:0000259" key="12">
    <source>
        <dbReference type="PROSITE" id="PS50011"/>
    </source>
</evidence>
<evidence type="ECO:0000256" key="9">
    <source>
        <dbReference type="ARBA" id="ARBA00022842"/>
    </source>
</evidence>
<dbReference type="Proteomes" id="UP000600363">
    <property type="component" value="Unassembled WGS sequence"/>
</dbReference>
<dbReference type="PANTHER" id="PTHR45723">
    <property type="entry name" value="SERINE/THREONINE-PROTEIN KINASE RIO1"/>
    <property type="match status" value="1"/>
</dbReference>
<dbReference type="InterPro" id="IPR018934">
    <property type="entry name" value="RIO_dom"/>
</dbReference>
<dbReference type="RefSeq" id="WP_042684291.1">
    <property type="nucleotide sequence ID" value="NZ_DUIH01000002.1"/>
</dbReference>
<evidence type="ECO:0000256" key="10">
    <source>
        <dbReference type="ARBA" id="ARBA00047899"/>
    </source>
</evidence>
<dbReference type="InterPro" id="IPR008266">
    <property type="entry name" value="Tyr_kinase_AS"/>
</dbReference>
<dbReference type="InterPro" id="IPR018935">
    <property type="entry name" value="RIO_kinase_CS"/>
</dbReference>
<keyword evidence="9" id="KW-0460">Magnesium</keyword>
<dbReference type="Gene3D" id="3.30.200.20">
    <property type="entry name" value="Phosphorylase Kinase, domain 1"/>
    <property type="match status" value="1"/>
</dbReference>
<keyword evidence="7 13" id="KW-0418">Kinase</keyword>
<keyword evidence="4" id="KW-0808">Transferase</keyword>
<dbReference type="CDD" id="cd05145">
    <property type="entry name" value="RIO1_like"/>
    <property type="match status" value="1"/>
</dbReference>
<dbReference type="Pfam" id="PF01163">
    <property type="entry name" value="RIO1"/>
    <property type="match status" value="1"/>
</dbReference>
<dbReference type="PROSITE" id="PS01245">
    <property type="entry name" value="RIO1"/>
    <property type="match status" value="1"/>
</dbReference>
<sequence length="266" mass="30487">MRGKRDGLSKDRMVRMDRVLDELRIRRKDSDALKVESEVLDTQTLMGLYRLSARGKLDALGGVINAGKEANVFFARRDGRDMAVKIYMITTSNFNAMKDYILADRRFAGIKRDKRHIIFAWARKEYKNLQSAARVGVRVPEVYDCYQNILTMEFLGKDEVPHPQLKDVPLTEQEAKGVVETLLEYVSLLYHRAKLVHGDLSEYNVLIDPETLEPIIIDMAQGVLTDHPRAGELLERDVENIVRYATRQGLGYSVDECLRRVREDGA</sequence>
<evidence type="ECO:0000256" key="2">
    <source>
        <dbReference type="ARBA" id="ARBA00012513"/>
    </source>
</evidence>
<evidence type="ECO:0000256" key="3">
    <source>
        <dbReference type="ARBA" id="ARBA00022527"/>
    </source>
</evidence>
<dbReference type="SMART" id="SM00090">
    <property type="entry name" value="RIO"/>
    <property type="match status" value="1"/>
</dbReference>
<proteinExistence type="inferred from homology"/>
<evidence type="ECO:0000256" key="7">
    <source>
        <dbReference type="ARBA" id="ARBA00022777"/>
    </source>
</evidence>
<protein>
    <recommendedName>
        <fullName evidence="2">non-specific serine/threonine protein kinase</fullName>
        <ecNumber evidence="2">2.7.11.1</ecNumber>
    </recommendedName>
</protein>
<name>A0A832RRZ1_9EURY</name>